<keyword evidence="2" id="KW-0732">Signal</keyword>
<evidence type="ECO:0000313" key="4">
    <source>
        <dbReference type="Proteomes" id="UP001139031"/>
    </source>
</evidence>
<evidence type="ECO:0000256" key="1">
    <source>
        <dbReference type="SAM" id="MobiDB-lite"/>
    </source>
</evidence>
<comment type="caution">
    <text evidence="3">The sequence shown here is derived from an EMBL/GenBank/DDBJ whole genome shotgun (WGS) entry which is preliminary data.</text>
</comment>
<dbReference type="RefSeq" id="WP_224195040.1">
    <property type="nucleotide sequence ID" value="NZ_JAIRAU010000040.1"/>
</dbReference>
<evidence type="ECO:0000256" key="2">
    <source>
        <dbReference type="SAM" id="SignalP"/>
    </source>
</evidence>
<dbReference type="EMBL" id="JAIRAU010000040">
    <property type="protein sequence ID" value="MBZ5713296.1"/>
    <property type="molecule type" value="Genomic_DNA"/>
</dbReference>
<proteinExistence type="predicted"/>
<reference evidence="3" key="1">
    <citation type="submission" date="2021-08" db="EMBL/GenBank/DDBJ databases">
        <authorList>
            <person name="Stevens D.C."/>
        </authorList>
    </citation>
    <scope>NUCLEOTIDE SEQUENCE</scope>
    <source>
        <strain evidence="3">DSM 53165</strain>
    </source>
</reference>
<sequence>MSIAALALALALAPAAAPAGTSGQVTSGQVSWDSAVEAAQAAVQRAGLASPGRTTRAELAGAVKLGRAEIVRLLEDLYAACDGASCPALAREDAVTHLVDTLGEIGLPADAPVLLRLDARGIYRAGSALEAILTRAMSDAIPQARCAPPSASEVAAARAALTDFAVVRRHGDVLRGEAPTPAELDDLAYFFAAVADAGPRVGGASEANPGSPLTPATPDPESERLAAAAGEARSRGDVAGLVRHGRAYLARLGFPGPIQGSAESTWAWGGARYSYVFRDVALGAELLGDPTLAGQLYRRADPGGGMCGTSVSVRWAEQLRGAIRSAERAGDCRPAVAERLLDVDGPRDMWPAPAPDSMDYGPARLAAAGFDVPRLYRGALLTAGRAGDPATLRAALGRAPEPLRTAALARLTRRGPEAWEARVYAIEGLADVTGRPALAGLARLLPTLADDERRRAIEAIGAVARRPAWDPCDDAGGIFLGGFSSQWERHVSHLGDSCDTVLRLHESAPIARTLTPFLADRDPDTREAAAVALGRIGHRDALPALRARRRDPYTPADSRRCDEAGCRSFYPVREAVTEAIASIAQLSRQDARWRRHDRKP</sequence>
<dbReference type="InterPro" id="IPR004155">
    <property type="entry name" value="PBS_lyase_HEAT"/>
</dbReference>
<name>A0ABS7TZ52_9BACT</name>
<keyword evidence="4" id="KW-1185">Reference proteome</keyword>
<dbReference type="InterPro" id="IPR011989">
    <property type="entry name" value="ARM-like"/>
</dbReference>
<organism evidence="3 4">
    <name type="scientific">Nannocystis pusilla</name>
    <dbReference type="NCBI Taxonomy" id="889268"/>
    <lineage>
        <taxon>Bacteria</taxon>
        <taxon>Pseudomonadati</taxon>
        <taxon>Myxococcota</taxon>
        <taxon>Polyangia</taxon>
        <taxon>Nannocystales</taxon>
        <taxon>Nannocystaceae</taxon>
        <taxon>Nannocystis</taxon>
    </lineage>
</organism>
<feature type="region of interest" description="Disordered" evidence="1">
    <location>
        <begin position="202"/>
        <end position="222"/>
    </location>
</feature>
<dbReference type="Pfam" id="PF13646">
    <property type="entry name" value="HEAT_2"/>
    <property type="match status" value="1"/>
</dbReference>
<dbReference type="Proteomes" id="UP001139031">
    <property type="component" value="Unassembled WGS sequence"/>
</dbReference>
<dbReference type="SUPFAM" id="SSF48371">
    <property type="entry name" value="ARM repeat"/>
    <property type="match status" value="1"/>
</dbReference>
<evidence type="ECO:0000313" key="3">
    <source>
        <dbReference type="EMBL" id="MBZ5713296.1"/>
    </source>
</evidence>
<protein>
    <submittedName>
        <fullName evidence="3">HEAT repeat domain-containing protein</fullName>
    </submittedName>
</protein>
<feature type="signal peptide" evidence="2">
    <location>
        <begin position="1"/>
        <end position="19"/>
    </location>
</feature>
<dbReference type="InterPro" id="IPR016024">
    <property type="entry name" value="ARM-type_fold"/>
</dbReference>
<dbReference type="Gene3D" id="1.25.10.10">
    <property type="entry name" value="Leucine-rich Repeat Variant"/>
    <property type="match status" value="1"/>
</dbReference>
<feature type="chain" id="PRO_5047252668" evidence="2">
    <location>
        <begin position="20"/>
        <end position="600"/>
    </location>
</feature>
<dbReference type="SMART" id="SM00567">
    <property type="entry name" value="EZ_HEAT"/>
    <property type="match status" value="1"/>
</dbReference>
<accession>A0ABS7TZ52</accession>
<gene>
    <name evidence="3" type="ORF">K7C98_29015</name>
</gene>